<organism evidence="3 4">
    <name type="scientific">Oceanitalea stevensii</name>
    <dbReference type="NCBI Taxonomy" id="2763072"/>
    <lineage>
        <taxon>Bacteria</taxon>
        <taxon>Bacillati</taxon>
        <taxon>Actinomycetota</taxon>
        <taxon>Actinomycetes</taxon>
        <taxon>Micrococcales</taxon>
        <taxon>Bogoriellaceae</taxon>
        <taxon>Georgenia</taxon>
    </lineage>
</organism>
<dbReference type="EMBL" id="JACSPO010000004">
    <property type="protein sequence ID" value="MBD8062456.1"/>
    <property type="molecule type" value="Genomic_DNA"/>
</dbReference>
<comment type="pathway">
    <text evidence="1">Carbohydrate metabolism; tricarboxylic acid cycle.</text>
</comment>
<dbReference type="EC" id="2.3.3.16" evidence="2"/>
<dbReference type="Gene3D" id="1.10.230.10">
    <property type="entry name" value="Cytochrome P450-Terp, domain 2"/>
    <property type="match status" value="1"/>
</dbReference>
<dbReference type="InterPro" id="IPR016142">
    <property type="entry name" value="Citrate_synth-like_lrg_a-sub"/>
</dbReference>
<dbReference type="Pfam" id="PF00285">
    <property type="entry name" value="Citrate_synt"/>
    <property type="match status" value="1"/>
</dbReference>
<keyword evidence="4" id="KW-1185">Reference proteome</keyword>
<evidence type="ECO:0000313" key="4">
    <source>
        <dbReference type="Proteomes" id="UP000661894"/>
    </source>
</evidence>
<dbReference type="Proteomes" id="UP000661894">
    <property type="component" value="Unassembled WGS sequence"/>
</dbReference>
<dbReference type="InterPro" id="IPR016143">
    <property type="entry name" value="Citrate_synth-like_sm_a-sub"/>
</dbReference>
<dbReference type="SUPFAM" id="SSF48256">
    <property type="entry name" value="Citrate synthase"/>
    <property type="match status" value="1"/>
</dbReference>
<dbReference type="PRINTS" id="PR00143">
    <property type="entry name" value="CITRTSNTHASE"/>
</dbReference>
<comment type="caution">
    <text evidence="3">The sequence shown here is derived from an EMBL/GenBank/DDBJ whole genome shotgun (WGS) entry which is preliminary data.</text>
</comment>
<name>A0ABR8Z293_9MICO</name>
<dbReference type="PANTHER" id="PTHR11739">
    <property type="entry name" value="CITRATE SYNTHASE"/>
    <property type="match status" value="1"/>
</dbReference>
<reference evidence="3 4" key="1">
    <citation type="submission" date="2020-08" db="EMBL/GenBank/DDBJ databases">
        <title>A Genomic Blueprint of the Chicken Gut Microbiome.</title>
        <authorList>
            <person name="Gilroy R."/>
            <person name="Ravi A."/>
            <person name="Getino M."/>
            <person name="Pursley I."/>
            <person name="Horton D.L."/>
            <person name="Alikhan N.-F."/>
            <person name="Baker D."/>
            <person name="Gharbi K."/>
            <person name="Hall N."/>
            <person name="Watson M."/>
            <person name="Adriaenssens E.M."/>
            <person name="Foster-Nyarko E."/>
            <person name="Jarju S."/>
            <person name="Secka A."/>
            <person name="Antonio M."/>
            <person name="Oren A."/>
            <person name="Chaudhuri R."/>
            <person name="La Ragione R.M."/>
            <person name="Hildebrand F."/>
            <person name="Pallen M.J."/>
        </authorList>
    </citation>
    <scope>NUCLEOTIDE SEQUENCE [LARGE SCALE GENOMIC DNA]</scope>
    <source>
        <strain evidence="3 4">Sa1BUA1</strain>
    </source>
</reference>
<dbReference type="PANTHER" id="PTHR11739:SF23">
    <property type="entry name" value="CITRATE SYNTHASE 2-RELATED"/>
    <property type="match status" value="1"/>
</dbReference>
<protein>
    <recommendedName>
        <fullName evidence="2">citrate synthase (unknown stereospecificity)</fullName>
        <ecNumber evidence="2">2.3.3.16</ecNumber>
    </recommendedName>
</protein>
<gene>
    <name evidence="3" type="ORF">H9624_08975</name>
</gene>
<dbReference type="RefSeq" id="WP_251839568.1">
    <property type="nucleotide sequence ID" value="NZ_JACSPO010000004.1"/>
</dbReference>
<sequence>MDTTPHRPIFSLGPDDEPLYRGQPVSGLLGRHIETVWGLLVDDVENPALPRAEPFPLPVRTGDTRVDVQSAIAQLAPVWGFRPLLDITPARARDDLARASVLALSFVAQSARGPELAMVPQHEVEQGRSSAERFLIRWRGDTRPDHARALDALWTIVAEDGPDSPSTLIARTAASTGADVGACLAGAISGVSGPLAAGAAARARQVAVRVHDGVDPATAVDDALREQAMVPGLVPRERDRRAAMLREVCRQLDVRLFAAGRAIEEAGRERIAEVTGRPSSADVNFWGALLLDHVGFEARLFNALIVCGRTAGWSAHILEAQRSLHP</sequence>
<dbReference type="Gene3D" id="1.10.580.10">
    <property type="entry name" value="Citrate Synthase, domain 1"/>
    <property type="match status" value="1"/>
</dbReference>
<proteinExistence type="predicted"/>
<evidence type="ECO:0000256" key="1">
    <source>
        <dbReference type="ARBA" id="ARBA00005163"/>
    </source>
</evidence>
<dbReference type="InterPro" id="IPR002020">
    <property type="entry name" value="Citrate_synthase"/>
</dbReference>
<dbReference type="InterPro" id="IPR036969">
    <property type="entry name" value="Citrate_synthase_sf"/>
</dbReference>
<accession>A0ABR8Z293</accession>
<evidence type="ECO:0000256" key="2">
    <source>
        <dbReference type="ARBA" id="ARBA00012972"/>
    </source>
</evidence>
<evidence type="ECO:0000313" key="3">
    <source>
        <dbReference type="EMBL" id="MBD8062456.1"/>
    </source>
</evidence>